<sequence>MKEYLMENSKYTSLFNRESKKPSSDIFDIQANRVYFKPATTRDKALSDLARSSVEASGRSVRSTSLNKAGASVSNYSISRLGSELNRRLHKQRQQGGAASSLLFV</sequence>
<evidence type="ECO:0000313" key="1">
    <source>
        <dbReference type="EMBL" id="DAE30927.1"/>
    </source>
</evidence>
<dbReference type="EMBL" id="BK059105">
    <property type="protein sequence ID" value="DAE30927.1"/>
    <property type="molecule type" value="Genomic_DNA"/>
</dbReference>
<proteinExistence type="predicted"/>
<reference evidence="1" key="1">
    <citation type="journal article" date="2021" name="Proc. Natl. Acad. Sci. U.S.A.">
        <title>A Catalog of Tens of Thousands of Viruses from Human Metagenomes Reveals Hidden Associations with Chronic Diseases.</title>
        <authorList>
            <person name="Tisza M.J."/>
            <person name="Buck C.B."/>
        </authorList>
    </citation>
    <scope>NUCLEOTIDE SEQUENCE</scope>
    <source>
        <strain evidence="1">CtML55</strain>
    </source>
</reference>
<name>A0A8S5RHS6_9VIRU</name>
<organism evidence="1">
    <name type="scientific">virus sp. ctML55</name>
    <dbReference type="NCBI Taxonomy" id="2827627"/>
    <lineage>
        <taxon>Viruses</taxon>
    </lineage>
</organism>
<accession>A0A8S5RHS6</accession>
<protein>
    <submittedName>
        <fullName evidence="1">Uncharacterized protein</fullName>
    </submittedName>
</protein>